<feature type="transmembrane region" description="Helical" evidence="1">
    <location>
        <begin position="49"/>
        <end position="72"/>
    </location>
</feature>
<sequence>MTPFALLYALHVLAATVWVGGMFFAWMILRPAAVAILQPPERLKLWSDVFRRFFVWVWVAVLVLPMSGIGMWQMRFGQLESAPRYVHIMAGLYLVMLALFLRIQLLQLPALKRAVAAGQWPDGGTVLGQIRRLVGINLALGLLVIALASARPLF</sequence>
<keyword evidence="1" id="KW-1133">Transmembrane helix</keyword>
<reference evidence="3 4" key="1">
    <citation type="journal article" date="2013" name="Genome Announc.">
        <title>Draft Genome of the Nitrogen-Fixing Bacterium Pseudomonas stutzeri Strain KOS6 Isolated from Industrial Hydrocarbon Sludge.</title>
        <authorList>
            <person name="Grigoryeva T.V."/>
            <person name="Laikov A.V."/>
            <person name="Naumova R.P."/>
            <person name="Manolov A.I."/>
            <person name="Larin A.K."/>
            <person name="Karpova I.Y."/>
            <person name="Semashko T.A."/>
            <person name="Alexeev D.G."/>
            <person name="Kostryukova E.S."/>
            <person name="Muller R."/>
            <person name="Govorun V.M."/>
        </authorList>
    </citation>
    <scope>NUCLEOTIDE SEQUENCE [LARGE SCALE GENOMIC DNA]</scope>
    <source>
        <strain evidence="3 4">KOS6</strain>
    </source>
</reference>
<comment type="caution">
    <text evidence="3">The sequence shown here is derived from an EMBL/GenBank/DDBJ whole genome shotgun (WGS) entry which is preliminary data.</text>
</comment>
<dbReference type="RefSeq" id="WP_003294986.1">
    <property type="nucleotide sequence ID" value="NZ_KK020678.1"/>
</dbReference>
<dbReference type="Pfam" id="PF05425">
    <property type="entry name" value="CopD"/>
    <property type="match status" value="1"/>
</dbReference>
<dbReference type="GO" id="GO:0016020">
    <property type="term" value="C:membrane"/>
    <property type="evidence" value="ECO:0007669"/>
    <property type="project" value="InterPro"/>
</dbReference>
<evidence type="ECO:0000259" key="2">
    <source>
        <dbReference type="Pfam" id="PF05425"/>
    </source>
</evidence>
<dbReference type="Proteomes" id="UP000026923">
    <property type="component" value="Unassembled WGS sequence"/>
</dbReference>
<evidence type="ECO:0000313" key="4">
    <source>
        <dbReference type="Proteomes" id="UP000026923"/>
    </source>
</evidence>
<feature type="transmembrane region" description="Helical" evidence="1">
    <location>
        <begin position="84"/>
        <end position="103"/>
    </location>
</feature>
<keyword evidence="1" id="KW-0472">Membrane</keyword>
<accession>A0A061JSI4</accession>
<dbReference type="EMBL" id="AMCZ02000011">
    <property type="protein sequence ID" value="EWC41295.1"/>
    <property type="molecule type" value="Genomic_DNA"/>
</dbReference>
<dbReference type="OrthoDB" id="8419862at2"/>
<dbReference type="AlphaFoldDB" id="A0A061JSI4"/>
<name>A0A061JSI4_STUST</name>
<feature type="transmembrane region" description="Helical" evidence="1">
    <location>
        <begin position="6"/>
        <end position="29"/>
    </location>
</feature>
<dbReference type="eggNOG" id="COG5615">
    <property type="taxonomic scope" value="Bacteria"/>
</dbReference>
<dbReference type="HOGENOM" id="CLU_106186_1_0_6"/>
<feature type="domain" description="Copper resistance protein D" evidence="2">
    <location>
        <begin position="49"/>
        <end position="149"/>
    </location>
</feature>
<evidence type="ECO:0000256" key="1">
    <source>
        <dbReference type="SAM" id="Phobius"/>
    </source>
</evidence>
<proteinExistence type="predicted"/>
<keyword evidence="1" id="KW-0812">Transmembrane</keyword>
<organism evidence="3 4">
    <name type="scientific">Stutzerimonas stutzeri KOS6</name>
    <dbReference type="NCBI Taxonomy" id="1218352"/>
    <lineage>
        <taxon>Bacteria</taxon>
        <taxon>Pseudomonadati</taxon>
        <taxon>Pseudomonadota</taxon>
        <taxon>Gammaproteobacteria</taxon>
        <taxon>Pseudomonadales</taxon>
        <taxon>Pseudomonadaceae</taxon>
        <taxon>Stutzerimonas</taxon>
    </lineage>
</organism>
<dbReference type="InterPro" id="IPR008457">
    <property type="entry name" value="Cu-R_CopD_dom"/>
</dbReference>
<gene>
    <name evidence="3" type="ORF">B597_010210</name>
</gene>
<feature type="transmembrane region" description="Helical" evidence="1">
    <location>
        <begin position="133"/>
        <end position="150"/>
    </location>
</feature>
<protein>
    <submittedName>
        <fullName evidence="3">Membrane protein</fullName>
    </submittedName>
</protein>
<evidence type="ECO:0000313" key="3">
    <source>
        <dbReference type="EMBL" id="EWC41295.1"/>
    </source>
</evidence>